<feature type="region of interest" description="Disordered" evidence="1">
    <location>
        <begin position="55"/>
        <end position="115"/>
    </location>
</feature>
<proteinExistence type="predicted"/>
<gene>
    <name evidence="2" type="ORF">RSE6_12930</name>
</gene>
<dbReference type="Proteomes" id="UP000177625">
    <property type="component" value="Unassembled WGS sequence"/>
</dbReference>
<dbReference type="AlphaFoldDB" id="A0A1E1MRN7"/>
<organism evidence="2 3">
    <name type="scientific">Rhynchosporium secalis</name>
    <name type="common">Barley scald fungus</name>
    <dbReference type="NCBI Taxonomy" id="38038"/>
    <lineage>
        <taxon>Eukaryota</taxon>
        <taxon>Fungi</taxon>
        <taxon>Dikarya</taxon>
        <taxon>Ascomycota</taxon>
        <taxon>Pezizomycotina</taxon>
        <taxon>Leotiomycetes</taxon>
        <taxon>Helotiales</taxon>
        <taxon>Ploettnerulaceae</taxon>
        <taxon>Rhynchosporium</taxon>
    </lineage>
</organism>
<dbReference type="EMBL" id="FJVC01000507">
    <property type="protein sequence ID" value="CZT51742.1"/>
    <property type="molecule type" value="Genomic_DNA"/>
</dbReference>
<keyword evidence="3" id="KW-1185">Reference proteome</keyword>
<evidence type="ECO:0000256" key="1">
    <source>
        <dbReference type="SAM" id="MobiDB-lite"/>
    </source>
</evidence>
<accession>A0A1E1MRN7</accession>
<evidence type="ECO:0000313" key="3">
    <source>
        <dbReference type="Proteomes" id="UP000177625"/>
    </source>
</evidence>
<reference evidence="3" key="1">
    <citation type="submission" date="2016-03" db="EMBL/GenBank/DDBJ databases">
        <authorList>
            <person name="Guldener U."/>
        </authorList>
    </citation>
    <scope>NUCLEOTIDE SEQUENCE [LARGE SCALE GENOMIC DNA]</scope>
</reference>
<sequence length="115" mass="13089">MGKGSRIYKLVDTIKGDIVDALERSRLLIRGDNPRRKHRSYSLRACSSCYDYNGTRPRSPVRMPLPRPEFRSVPSSLLPQSLRRELVPDEGFRQGTPVAGKSLSKNEAMKRMDDV</sequence>
<feature type="compositionally biased region" description="Basic and acidic residues" evidence="1">
    <location>
        <begin position="82"/>
        <end position="92"/>
    </location>
</feature>
<name>A0A1E1MRN7_RHYSE</name>
<evidence type="ECO:0000313" key="2">
    <source>
        <dbReference type="EMBL" id="CZT51742.1"/>
    </source>
</evidence>
<protein>
    <submittedName>
        <fullName evidence="2">Uncharacterized protein</fullName>
    </submittedName>
</protein>